<evidence type="ECO:0000256" key="1">
    <source>
        <dbReference type="SAM" id="Coils"/>
    </source>
</evidence>
<accession>A0A2M7G635</accession>
<evidence type="ECO:0000313" key="3">
    <source>
        <dbReference type="EMBL" id="PIW17484.1"/>
    </source>
</evidence>
<dbReference type="Proteomes" id="UP000231019">
    <property type="component" value="Unassembled WGS sequence"/>
</dbReference>
<feature type="region of interest" description="Disordered" evidence="2">
    <location>
        <begin position="91"/>
        <end position="118"/>
    </location>
</feature>
<proteinExistence type="predicted"/>
<keyword evidence="1" id="KW-0175">Coiled coil</keyword>
<protein>
    <submittedName>
        <fullName evidence="3">Uncharacterized protein</fullName>
    </submittedName>
</protein>
<name>A0A2M7G635_9BACT</name>
<evidence type="ECO:0000313" key="4">
    <source>
        <dbReference type="Proteomes" id="UP000231019"/>
    </source>
</evidence>
<dbReference type="EMBL" id="PFFQ01000023">
    <property type="protein sequence ID" value="PIW17484.1"/>
    <property type="molecule type" value="Genomic_DNA"/>
</dbReference>
<comment type="caution">
    <text evidence="3">The sequence shown here is derived from an EMBL/GenBank/DDBJ whole genome shotgun (WGS) entry which is preliminary data.</text>
</comment>
<sequence>MIELEILFASGQGIIIPMEDRETALRFMKHAMDSRHDNSLGLFHLSTTYDEILIDLTDISFLRIQKENVPLIGATLKIPAVSATRLQAEAAENDGVAPKVESNEEQAEAKPEAAKPDPLKAEYDNLQSQLHKAEDQFHKAEERLRKIEEQRKRVEAQLKQEREALEDSAKEAKLKSSIEAIEIDKEIERMKEKPGA</sequence>
<gene>
    <name evidence="3" type="ORF">COW36_08265</name>
</gene>
<reference evidence="3 4" key="1">
    <citation type="submission" date="2017-09" db="EMBL/GenBank/DDBJ databases">
        <title>Depth-based differentiation of microbial function through sediment-hosted aquifers and enrichment of novel symbionts in the deep terrestrial subsurface.</title>
        <authorList>
            <person name="Probst A.J."/>
            <person name="Ladd B."/>
            <person name="Jarett J.K."/>
            <person name="Geller-Mcgrath D.E."/>
            <person name="Sieber C.M."/>
            <person name="Emerson J.B."/>
            <person name="Anantharaman K."/>
            <person name="Thomas B.C."/>
            <person name="Malmstrom R."/>
            <person name="Stieglmeier M."/>
            <person name="Klingl A."/>
            <person name="Woyke T."/>
            <person name="Ryan C.M."/>
            <person name="Banfield J.F."/>
        </authorList>
    </citation>
    <scope>NUCLEOTIDE SEQUENCE [LARGE SCALE GENOMIC DNA]</scope>
    <source>
        <strain evidence="3">CG17_big_fil_post_rev_8_21_14_2_50_48_46</strain>
    </source>
</reference>
<dbReference type="AlphaFoldDB" id="A0A2M7G635"/>
<organism evidence="3 4">
    <name type="scientific">bacterium (Candidatus Blackallbacteria) CG17_big_fil_post_rev_8_21_14_2_50_48_46</name>
    <dbReference type="NCBI Taxonomy" id="2014261"/>
    <lineage>
        <taxon>Bacteria</taxon>
        <taxon>Candidatus Blackallbacteria</taxon>
    </lineage>
</organism>
<feature type="compositionally biased region" description="Basic and acidic residues" evidence="2">
    <location>
        <begin position="107"/>
        <end position="118"/>
    </location>
</feature>
<feature type="coiled-coil region" evidence="1">
    <location>
        <begin position="123"/>
        <end position="175"/>
    </location>
</feature>
<evidence type="ECO:0000256" key="2">
    <source>
        <dbReference type="SAM" id="MobiDB-lite"/>
    </source>
</evidence>